<evidence type="ECO:0000313" key="3">
    <source>
        <dbReference type="EMBL" id="RAZ92257.1"/>
    </source>
</evidence>
<dbReference type="Pfam" id="PF13560">
    <property type="entry name" value="HTH_31"/>
    <property type="match status" value="1"/>
</dbReference>
<keyword evidence="4" id="KW-1185">Reference proteome</keyword>
<dbReference type="InterPro" id="IPR014710">
    <property type="entry name" value="RmlC-like_jellyroll"/>
</dbReference>
<keyword evidence="1" id="KW-0238">DNA-binding</keyword>
<dbReference type="GO" id="GO:0005829">
    <property type="term" value="C:cytosol"/>
    <property type="evidence" value="ECO:0007669"/>
    <property type="project" value="TreeGrafter"/>
</dbReference>
<dbReference type="OrthoDB" id="9814751at2"/>
<dbReference type="GO" id="GO:0003700">
    <property type="term" value="F:DNA-binding transcription factor activity"/>
    <property type="evidence" value="ECO:0007669"/>
    <property type="project" value="TreeGrafter"/>
</dbReference>
<proteinExistence type="predicted"/>
<comment type="caution">
    <text evidence="3">The sequence shown here is derived from an EMBL/GenBank/DDBJ whole genome shotgun (WGS) entry which is preliminary data.</text>
</comment>
<dbReference type="Gene3D" id="2.60.120.10">
    <property type="entry name" value="Jelly Rolls"/>
    <property type="match status" value="1"/>
</dbReference>
<dbReference type="PANTHER" id="PTHR46797">
    <property type="entry name" value="HTH-TYPE TRANSCRIPTIONAL REGULATOR"/>
    <property type="match status" value="1"/>
</dbReference>
<dbReference type="PANTHER" id="PTHR46797:SF1">
    <property type="entry name" value="METHYLPHOSPHONATE SYNTHASE"/>
    <property type="match status" value="1"/>
</dbReference>
<evidence type="ECO:0000256" key="1">
    <source>
        <dbReference type="ARBA" id="ARBA00023125"/>
    </source>
</evidence>
<gene>
    <name evidence="3" type="ORF">DPM33_05450</name>
</gene>
<evidence type="ECO:0000259" key="2">
    <source>
        <dbReference type="PROSITE" id="PS50943"/>
    </source>
</evidence>
<feature type="domain" description="HTH cro/C1-type" evidence="2">
    <location>
        <begin position="31"/>
        <end position="85"/>
    </location>
</feature>
<dbReference type="SUPFAM" id="SSF51182">
    <property type="entry name" value="RmlC-like cupins"/>
    <property type="match status" value="1"/>
</dbReference>
<dbReference type="Pfam" id="PF07883">
    <property type="entry name" value="Cupin_2"/>
    <property type="match status" value="1"/>
</dbReference>
<dbReference type="SUPFAM" id="SSF47413">
    <property type="entry name" value="lambda repressor-like DNA-binding domains"/>
    <property type="match status" value="1"/>
</dbReference>
<dbReference type="InterPro" id="IPR010982">
    <property type="entry name" value="Lambda_DNA-bd_dom_sf"/>
</dbReference>
<sequence>MPRASDKGQASAGNRNGSVATAAQEVLGMRLKSLRLSRRLSLRDLAEATGTSASFISQLERGLTGASTASLNQIASALGVSVAMLFEESTTQSHGVLRRSERPSLPPSNGCRKMLLSRPPLSDMEVYVGEFEIGGSTGSDQYTHGDAHEMQVVLRGIVEVSLGEARHVLEEGDSVEYTTSTPHRTENIGSGRAEVMWIIAPPTSVRAELDQYKSWKPLAARPSG</sequence>
<dbReference type="SMART" id="SM00530">
    <property type="entry name" value="HTH_XRE"/>
    <property type="match status" value="1"/>
</dbReference>
<dbReference type="Proteomes" id="UP000251558">
    <property type="component" value="Unassembled WGS sequence"/>
</dbReference>
<name>A0A330I5I8_9HYPH</name>
<reference evidence="4" key="1">
    <citation type="submission" date="2018-06" db="EMBL/GenBank/DDBJ databases">
        <authorList>
            <person name="Helene L.C."/>
            <person name="Dall'Agnol R."/>
            <person name="Delamuta J.R."/>
            <person name="Hungria M."/>
        </authorList>
    </citation>
    <scope>NUCLEOTIDE SEQUENCE [LARGE SCALE GENOMIC DNA]</scope>
    <source>
        <strain evidence="4">AC99b</strain>
    </source>
</reference>
<dbReference type="PROSITE" id="PS50943">
    <property type="entry name" value="HTH_CROC1"/>
    <property type="match status" value="1"/>
</dbReference>
<dbReference type="InterPro" id="IPR001387">
    <property type="entry name" value="Cro/C1-type_HTH"/>
</dbReference>
<dbReference type="InterPro" id="IPR013096">
    <property type="entry name" value="Cupin_2"/>
</dbReference>
<dbReference type="CDD" id="cd00093">
    <property type="entry name" value="HTH_XRE"/>
    <property type="match status" value="1"/>
</dbReference>
<dbReference type="AlphaFoldDB" id="A0A330I5I8"/>
<dbReference type="CDD" id="cd02209">
    <property type="entry name" value="cupin_XRE_C"/>
    <property type="match status" value="1"/>
</dbReference>
<dbReference type="Gene3D" id="1.10.260.40">
    <property type="entry name" value="lambda repressor-like DNA-binding domains"/>
    <property type="match status" value="1"/>
</dbReference>
<organism evidence="3 4">
    <name type="scientific">Mesorhizobium hawassense</name>
    <dbReference type="NCBI Taxonomy" id="1209954"/>
    <lineage>
        <taxon>Bacteria</taxon>
        <taxon>Pseudomonadati</taxon>
        <taxon>Pseudomonadota</taxon>
        <taxon>Alphaproteobacteria</taxon>
        <taxon>Hyphomicrobiales</taxon>
        <taxon>Phyllobacteriaceae</taxon>
        <taxon>Mesorhizobium</taxon>
    </lineage>
</organism>
<dbReference type="RefSeq" id="WP_112096363.1">
    <property type="nucleotide sequence ID" value="NZ_QMBP01000002.1"/>
</dbReference>
<accession>A0A330I5I8</accession>
<protein>
    <submittedName>
        <fullName evidence="3">Cupin</fullName>
    </submittedName>
</protein>
<dbReference type="InterPro" id="IPR050807">
    <property type="entry name" value="TransReg_Diox_bact_type"/>
</dbReference>
<dbReference type="GO" id="GO:0003677">
    <property type="term" value="F:DNA binding"/>
    <property type="evidence" value="ECO:0007669"/>
    <property type="project" value="UniProtKB-KW"/>
</dbReference>
<evidence type="ECO:0000313" key="4">
    <source>
        <dbReference type="Proteomes" id="UP000251558"/>
    </source>
</evidence>
<dbReference type="EMBL" id="QMBP01000002">
    <property type="protein sequence ID" value="RAZ92257.1"/>
    <property type="molecule type" value="Genomic_DNA"/>
</dbReference>
<reference evidence="3 4" key="2">
    <citation type="submission" date="2018-07" db="EMBL/GenBank/DDBJ databases">
        <title>Diversity of Mesorhizobium strains in Brazil.</title>
        <authorList>
            <person name="Helene L.C.F."/>
            <person name="Dall'Agnol R."/>
            <person name="Delamuta J.R.M."/>
            <person name="Hungria M."/>
        </authorList>
    </citation>
    <scope>NUCLEOTIDE SEQUENCE [LARGE SCALE GENOMIC DNA]</scope>
    <source>
        <strain evidence="3 4">AC99b</strain>
    </source>
</reference>
<dbReference type="InterPro" id="IPR011051">
    <property type="entry name" value="RmlC_Cupin_sf"/>
</dbReference>